<proteinExistence type="predicted"/>
<organism evidence="2">
    <name type="scientific">Sesamum latifolium</name>
    <dbReference type="NCBI Taxonomy" id="2727402"/>
    <lineage>
        <taxon>Eukaryota</taxon>
        <taxon>Viridiplantae</taxon>
        <taxon>Streptophyta</taxon>
        <taxon>Embryophyta</taxon>
        <taxon>Tracheophyta</taxon>
        <taxon>Spermatophyta</taxon>
        <taxon>Magnoliopsida</taxon>
        <taxon>eudicotyledons</taxon>
        <taxon>Gunneridae</taxon>
        <taxon>Pentapetalae</taxon>
        <taxon>asterids</taxon>
        <taxon>lamiids</taxon>
        <taxon>Lamiales</taxon>
        <taxon>Pedaliaceae</taxon>
        <taxon>Sesamum</taxon>
    </lineage>
</organism>
<evidence type="ECO:0000256" key="1">
    <source>
        <dbReference type="SAM" id="MobiDB-lite"/>
    </source>
</evidence>
<feature type="compositionally biased region" description="Basic and acidic residues" evidence="1">
    <location>
        <begin position="19"/>
        <end position="33"/>
    </location>
</feature>
<dbReference type="EMBL" id="JACGWN010000002">
    <property type="protein sequence ID" value="KAL0457907.1"/>
    <property type="molecule type" value="Genomic_DNA"/>
</dbReference>
<dbReference type="AlphaFoldDB" id="A0AAW2XY60"/>
<accession>A0AAW2XY60</accession>
<comment type="caution">
    <text evidence="2">The sequence shown here is derived from an EMBL/GenBank/DDBJ whole genome shotgun (WGS) entry which is preliminary data.</text>
</comment>
<reference evidence="2" key="1">
    <citation type="submission" date="2020-06" db="EMBL/GenBank/DDBJ databases">
        <authorList>
            <person name="Li T."/>
            <person name="Hu X."/>
            <person name="Zhang T."/>
            <person name="Song X."/>
            <person name="Zhang H."/>
            <person name="Dai N."/>
            <person name="Sheng W."/>
            <person name="Hou X."/>
            <person name="Wei L."/>
        </authorList>
    </citation>
    <scope>NUCLEOTIDE SEQUENCE</scope>
    <source>
        <strain evidence="2">KEN1</strain>
        <tissue evidence="2">Leaf</tissue>
    </source>
</reference>
<gene>
    <name evidence="2" type="ORF">Slati_0417900</name>
</gene>
<sequence length="117" mass="12068">MCKLPMITSGPLRWAFCSRKGESPQDSGRPIREDDLDSLLGEVEAEVRSPPPVAATDSIEGVVPSEGEPAEKKEKAPAIPPAGSSDAPPAPASMPEGTSPSFSGPKDTEGPACGEKI</sequence>
<name>A0AAW2XY60_9LAMI</name>
<protein>
    <submittedName>
        <fullName evidence="2">Uncharacterized protein</fullName>
    </submittedName>
</protein>
<feature type="region of interest" description="Disordered" evidence="1">
    <location>
        <begin position="19"/>
        <end position="117"/>
    </location>
</feature>
<reference evidence="2" key="2">
    <citation type="journal article" date="2024" name="Plant">
        <title>Genomic evolution and insights into agronomic trait innovations of Sesamum species.</title>
        <authorList>
            <person name="Miao H."/>
            <person name="Wang L."/>
            <person name="Qu L."/>
            <person name="Liu H."/>
            <person name="Sun Y."/>
            <person name="Le M."/>
            <person name="Wang Q."/>
            <person name="Wei S."/>
            <person name="Zheng Y."/>
            <person name="Lin W."/>
            <person name="Duan Y."/>
            <person name="Cao H."/>
            <person name="Xiong S."/>
            <person name="Wang X."/>
            <person name="Wei L."/>
            <person name="Li C."/>
            <person name="Ma Q."/>
            <person name="Ju M."/>
            <person name="Zhao R."/>
            <person name="Li G."/>
            <person name="Mu C."/>
            <person name="Tian Q."/>
            <person name="Mei H."/>
            <person name="Zhang T."/>
            <person name="Gao T."/>
            <person name="Zhang H."/>
        </authorList>
    </citation>
    <scope>NUCLEOTIDE SEQUENCE</scope>
    <source>
        <strain evidence="2">KEN1</strain>
    </source>
</reference>
<evidence type="ECO:0000313" key="2">
    <source>
        <dbReference type="EMBL" id="KAL0457907.1"/>
    </source>
</evidence>